<sequence>MVNGIEQYEFQDDCAEFLYDKTTASDTKQVVTVKAPTGAGKTVILIKYVDLFYKNTDGKTAFVWLCPGKGNLEEQSMEKMQNLAPHIDARPLATSMMFGFEERSVTFINWEIVTKKTNNVLKSREKDNLFEKIEKAHAAGIRFIVIIDEEHSNNTAKASAMIEAFKPEHIIRVSATPVKVKHQEFYEIPENEVIAAGLITEAIVVNEGVTDSTRISDDYNVLLKLADEKRKEIQFEYEQQMEQGECDTEIRPLVIVQFPAGQPETIKAVEDKLAEFGYTYDNGMVAIWMSDQKLNTENITDMNGTPAFLLMKQAIATGWDCPRAKILVKLREGGDESFQIQTIGRIRRMPERKHYVFCYTLNNCYIYTLDSTYKNDLLSQLDKAYQVRRLFVKDIVHDFSLTKEMRNLDVDSGLDEKELLKKIHKHFVDKYGITTRTVENQQILERNDYNFSHEIDSRILHGEFHSTGELSNAAPSKTMAIKTTINTHTHGIYLQHVADEIKKITTIPTARVKKILRRLFFRSKKQKNYRITSLDNQDFYAFVINNASRLKQEFREIMADSEGVQLTFGELAKTSKFTIPESDLFKFGVVKDVKLMSKNVYKDYTTEFVSSDTRKSKPERLFERYCETADSVEWIYKNGDTGQDYLSIVYKDNLNKQWLFYPDYIIKLTNGEVWIIEAKGGEQDGHTKNIDMKVEQKFAALKAYAERYKVNWGFVRDIDEDLYFCNTEYTEDMSSDNWKILSSVLK</sequence>
<dbReference type="OrthoDB" id="9804145at2"/>
<accession>A0A1M7HS96</accession>
<feature type="domain" description="Helicase/UvrB N-terminal" evidence="1">
    <location>
        <begin position="26"/>
        <end position="178"/>
    </location>
</feature>
<dbReference type="SUPFAM" id="SSF52540">
    <property type="entry name" value="P-loop containing nucleoside triphosphate hydrolases"/>
    <property type="match status" value="2"/>
</dbReference>
<proteinExistence type="predicted"/>
<dbReference type="InterPro" id="IPR006935">
    <property type="entry name" value="Helicase/UvrB_N"/>
</dbReference>
<dbReference type="GO" id="GO:0003677">
    <property type="term" value="F:DNA binding"/>
    <property type="evidence" value="ECO:0007669"/>
    <property type="project" value="InterPro"/>
</dbReference>
<evidence type="ECO:0000259" key="1">
    <source>
        <dbReference type="Pfam" id="PF04851"/>
    </source>
</evidence>
<dbReference type="GO" id="GO:0016787">
    <property type="term" value="F:hydrolase activity"/>
    <property type="evidence" value="ECO:0007669"/>
    <property type="project" value="InterPro"/>
</dbReference>
<dbReference type="RefSeq" id="WP_072949091.1">
    <property type="nucleotide sequence ID" value="NZ_FRCT01000003.1"/>
</dbReference>
<name>A0A1M7HS96_RUMFL</name>
<evidence type="ECO:0000313" key="2">
    <source>
        <dbReference type="EMBL" id="SHM31279.1"/>
    </source>
</evidence>
<reference evidence="2 3" key="1">
    <citation type="submission" date="2016-11" db="EMBL/GenBank/DDBJ databases">
        <authorList>
            <person name="Jaros S."/>
            <person name="Januszkiewicz K."/>
            <person name="Wedrychowicz H."/>
        </authorList>
    </citation>
    <scope>NUCLEOTIDE SEQUENCE [LARGE SCALE GENOMIC DNA]</scope>
    <source>
        <strain evidence="2 3">Y1</strain>
    </source>
</reference>
<protein>
    <submittedName>
        <fullName evidence="2">Type III restriction enzyme</fullName>
    </submittedName>
</protein>
<dbReference type="Pfam" id="PF04851">
    <property type="entry name" value="ResIII"/>
    <property type="match status" value="1"/>
</dbReference>
<dbReference type="InterPro" id="IPR027417">
    <property type="entry name" value="P-loop_NTPase"/>
</dbReference>
<gene>
    <name evidence="2" type="ORF">SAMN04487860_10361</name>
</gene>
<dbReference type="Proteomes" id="UP000184394">
    <property type="component" value="Unassembled WGS sequence"/>
</dbReference>
<dbReference type="EMBL" id="FRCT01000003">
    <property type="protein sequence ID" value="SHM31279.1"/>
    <property type="molecule type" value="Genomic_DNA"/>
</dbReference>
<organism evidence="2 3">
    <name type="scientific">Ruminococcus flavefaciens</name>
    <dbReference type="NCBI Taxonomy" id="1265"/>
    <lineage>
        <taxon>Bacteria</taxon>
        <taxon>Bacillati</taxon>
        <taxon>Bacillota</taxon>
        <taxon>Clostridia</taxon>
        <taxon>Eubacteriales</taxon>
        <taxon>Oscillospiraceae</taxon>
        <taxon>Ruminococcus</taxon>
    </lineage>
</organism>
<dbReference type="GO" id="GO:0005524">
    <property type="term" value="F:ATP binding"/>
    <property type="evidence" value="ECO:0007669"/>
    <property type="project" value="InterPro"/>
</dbReference>
<dbReference type="AlphaFoldDB" id="A0A1M7HS96"/>
<dbReference type="Gene3D" id="3.40.50.300">
    <property type="entry name" value="P-loop containing nucleotide triphosphate hydrolases"/>
    <property type="match status" value="1"/>
</dbReference>
<evidence type="ECO:0000313" key="3">
    <source>
        <dbReference type="Proteomes" id="UP000184394"/>
    </source>
</evidence>